<evidence type="ECO:0000256" key="5">
    <source>
        <dbReference type="SAM" id="MobiDB-lite"/>
    </source>
</evidence>
<dbReference type="InterPro" id="IPR041569">
    <property type="entry name" value="AAA_lid_3"/>
</dbReference>
<proteinExistence type="inferred from homology"/>
<dbReference type="OrthoDB" id="5421at2759"/>
<dbReference type="GO" id="GO:0005524">
    <property type="term" value="F:ATP binding"/>
    <property type="evidence" value="ECO:0007669"/>
    <property type="project" value="UniProtKB-KW"/>
</dbReference>
<dbReference type="EMBL" id="OU892287">
    <property type="protein sequence ID" value="CAG9761853.1"/>
    <property type="molecule type" value="Genomic_DNA"/>
</dbReference>
<dbReference type="GO" id="GO:0006337">
    <property type="term" value="P:nucleosome disassembly"/>
    <property type="evidence" value="ECO:0007669"/>
    <property type="project" value="TreeGrafter"/>
</dbReference>
<dbReference type="InterPro" id="IPR045199">
    <property type="entry name" value="ATAD2-like"/>
</dbReference>
<evidence type="ECO:0000256" key="3">
    <source>
        <dbReference type="ARBA" id="ARBA00022840"/>
    </source>
</evidence>
<dbReference type="GO" id="GO:0006334">
    <property type="term" value="P:nucleosome assembly"/>
    <property type="evidence" value="ECO:0007669"/>
    <property type="project" value="TreeGrafter"/>
</dbReference>
<dbReference type="InterPro" id="IPR003959">
    <property type="entry name" value="ATPase_AAA_core"/>
</dbReference>
<dbReference type="Gene3D" id="3.40.50.300">
    <property type="entry name" value="P-loop containing nucleotide triphosphate hydrolases"/>
    <property type="match status" value="1"/>
</dbReference>
<keyword evidence="8" id="KW-1185">Reference proteome</keyword>
<dbReference type="Pfam" id="PF00004">
    <property type="entry name" value="AAA"/>
    <property type="match status" value="1"/>
</dbReference>
<comment type="similarity">
    <text evidence="1">Belongs to the AAA ATPase family.</text>
</comment>
<feature type="domain" description="AAA+ ATPase" evidence="6">
    <location>
        <begin position="62"/>
        <end position="204"/>
    </location>
</feature>
<reference evidence="7" key="1">
    <citation type="submission" date="2022-01" db="EMBL/GenBank/DDBJ databases">
        <authorList>
            <person name="King R."/>
        </authorList>
    </citation>
    <scope>NUCLEOTIDE SEQUENCE</scope>
</reference>
<dbReference type="GO" id="GO:0005634">
    <property type="term" value="C:nucleus"/>
    <property type="evidence" value="ECO:0007669"/>
    <property type="project" value="TreeGrafter"/>
</dbReference>
<feature type="region of interest" description="Disordered" evidence="5">
    <location>
        <begin position="492"/>
        <end position="542"/>
    </location>
</feature>
<dbReference type="PROSITE" id="PS00674">
    <property type="entry name" value="AAA"/>
    <property type="match status" value="1"/>
</dbReference>
<evidence type="ECO:0000313" key="7">
    <source>
        <dbReference type="EMBL" id="CAG9761853.1"/>
    </source>
</evidence>
<dbReference type="GO" id="GO:0042393">
    <property type="term" value="F:histone binding"/>
    <property type="evidence" value="ECO:0007669"/>
    <property type="project" value="TreeGrafter"/>
</dbReference>
<keyword evidence="2" id="KW-0547">Nucleotide-binding</keyword>
<protein>
    <recommendedName>
        <fullName evidence="6">AAA+ ATPase domain-containing protein</fullName>
    </recommendedName>
</protein>
<dbReference type="AlphaFoldDB" id="A0A9N9QEX4"/>
<evidence type="ECO:0000259" key="6">
    <source>
        <dbReference type="SMART" id="SM00382"/>
    </source>
</evidence>
<evidence type="ECO:0000256" key="2">
    <source>
        <dbReference type="ARBA" id="ARBA00022741"/>
    </source>
</evidence>
<feature type="compositionally biased region" description="Basic residues" evidence="5">
    <location>
        <begin position="527"/>
        <end position="542"/>
    </location>
</feature>
<dbReference type="SUPFAM" id="SSF52540">
    <property type="entry name" value="P-loop containing nucleoside triphosphate hydrolases"/>
    <property type="match status" value="1"/>
</dbReference>
<dbReference type="PANTHER" id="PTHR23069">
    <property type="entry name" value="AAA DOMAIN-CONTAINING"/>
    <property type="match status" value="1"/>
</dbReference>
<keyword evidence="4" id="KW-0103">Bromodomain</keyword>
<gene>
    <name evidence="7" type="ORF">CEUTPL_LOCUS2546</name>
</gene>
<evidence type="ECO:0000256" key="4">
    <source>
        <dbReference type="ARBA" id="ARBA00023117"/>
    </source>
</evidence>
<dbReference type="GO" id="GO:0003682">
    <property type="term" value="F:chromatin binding"/>
    <property type="evidence" value="ECO:0007669"/>
    <property type="project" value="TreeGrafter"/>
</dbReference>
<dbReference type="Pfam" id="PF17862">
    <property type="entry name" value="AAA_lid_3"/>
    <property type="match status" value="1"/>
</dbReference>
<organism evidence="7 8">
    <name type="scientific">Ceutorhynchus assimilis</name>
    <name type="common">cabbage seed weevil</name>
    <dbReference type="NCBI Taxonomy" id="467358"/>
    <lineage>
        <taxon>Eukaryota</taxon>
        <taxon>Metazoa</taxon>
        <taxon>Ecdysozoa</taxon>
        <taxon>Arthropoda</taxon>
        <taxon>Hexapoda</taxon>
        <taxon>Insecta</taxon>
        <taxon>Pterygota</taxon>
        <taxon>Neoptera</taxon>
        <taxon>Endopterygota</taxon>
        <taxon>Coleoptera</taxon>
        <taxon>Polyphaga</taxon>
        <taxon>Cucujiformia</taxon>
        <taxon>Curculionidae</taxon>
        <taxon>Ceutorhynchinae</taxon>
        <taxon>Ceutorhynchus</taxon>
    </lineage>
</organism>
<evidence type="ECO:0000313" key="8">
    <source>
        <dbReference type="Proteomes" id="UP001152799"/>
    </source>
</evidence>
<accession>A0A9N9QEX4</accession>
<sequence>MSLLNPDFPPRKPPARRITKQSLHHIDFCKIGGLNKNLQTLREIIIFPLLHGNVFSHFNIKAPRGVLFYGPPGTGKTLVAAALATEINKEGLGKVSFFSRKGADILDKWLGASEKNLRELFEKATKNRPSIIFFDEIDGLAPARDKNQEQVHASVVASLLSLMDGLDSKPGVIVIGATNRIETLDSALRRPGRFDKELYFPLPGVEARRQILEVHTGSWKYRPAPELLSALVEVTAGFSGADLQALCADAILRSMKRLYPCLKRVKIDPEQIKVEECDFMDARSCQVPSAQRSGNHMRKLTPIIQPLLGGQLRKIIKSIDTFWAHFLQEDFKYMIGEERYAGRLLLIGNTTQGVDTHLIPALLQRLEYLPVFIYDVTKVNQKDAIANAHKHHPSVTLLSRIDEWWNIINECEQLSIVSTLEDIHAGLPVLVIATCRGEVPDMLKNFFYNNSSIMLSIEDPTDEERKAFLKPLFFDRTLTSFIFVLQHCRNNEPNNKGKRESHGGRRGRKFENKAKKRRADTQSPLNNRKRPKRNSAKKNLKRAKSISSLYDIKKEMKPKYFNGSKVLSSKTSFSAINENSNGQVPHFSKNLHDLFSQGIAYQTYNGSLKYQLNTKKGFYNDDDGLNLVNASSSSITTTNDVQMQQIYDLWRHASLVTSKNMAVAQLELLYDVISACINIHWSSFESLVKNSEDILRNIEQSYNEDF</sequence>
<dbReference type="SMART" id="SM00382">
    <property type="entry name" value="AAA"/>
    <property type="match status" value="1"/>
</dbReference>
<feature type="compositionally biased region" description="Basic and acidic residues" evidence="5">
    <location>
        <begin position="495"/>
        <end position="513"/>
    </location>
</feature>
<dbReference type="FunFam" id="3.40.50.300:FF:000061">
    <property type="entry name" value="ATPase family, AAA domain-containing 2"/>
    <property type="match status" value="1"/>
</dbReference>
<dbReference type="InterPro" id="IPR003960">
    <property type="entry name" value="ATPase_AAA_CS"/>
</dbReference>
<dbReference type="InterPro" id="IPR003593">
    <property type="entry name" value="AAA+_ATPase"/>
</dbReference>
<dbReference type="Proteomes" id="UP001152799">
    <property type="component" value="Chromosome 11"/>
</dbReference>
<dbReference type="Gene3D" id="1.10.8.60">
    <property type="match status" value="1"/>
</dbReference>
<dbReference type="GO" id="GO:0045815">
    <property type="term" value="P:transcription initiation-coupled chromatin remodeling"/>
    <property type="evidence" value="ECO:0007669"/>
    <property type="project" value="TreeGrafter"/>
</dbReference>
<dbReference type="PANTHER" id="PTHR23069:SF0">
    <property type="entry name" value="TAT-BINDING HOMOLOG 7"/>
    <property type="match status" value="1"/>
</dbReference>
<name>A0A9N9QEX4_9CUCU</name>
<keyword evidence="3" id="KW-0067">ATP-binding</keyword>
<evidence type="ECO:0000256" key="1">
    <source>
        <dbReference type="ARBA" id="ARBA00006914"/>
    </source>
</evidence>
<dbReference type="GO" id="GO:0016887">
    <property type="term" value="F:ATP hydrolysis activity"/>
    <property type="evidence" value="ECO:0007669"/>
    <property type="project" value="InterPro"/>
</dbReference>
<dbReference type="InterPro" id="IPR027417">
    <property type="entry name" value="P-loop_NTPase"/>
</dbReference>